<reference evidence="3" key="1">
    <citation type="submission" date="2018-06" db="EMBL/GenBank/DDBJ databases">
        <authorList>
            <person name="Zhirakovskaya E."/>
        </authorList>
    </citation>
    <scope>NUCLEOTIDE SEQUENCE</scope>
</reference>
<feature type="transmembrane region" description="Helical" evidence="1">
    <location>
        <begin position="45"/>
        <end position="69"/>
    </location>
</feature>
<dbReference type="PANTHER" id="PTHR40547">
    <property type="entry name" value="SLL0298 PROTEIN"/>
    <property type="match status" value="1"/>
</dbReference>
<name>A0A3B1C4L0_9ZZZZ</name>
<evidence type="ECO:0000259" key="2">
    <source>
        <dbReference type="Pfam" id="PF09835"/>
    </source>
</evidence>
<sequence length="174" mass="20008">MLKKLIKRYTPNKEAILNHKYLQIFGRFLYDPNLWHLNRRSVSGAFAVGLFWAFIPIPFQMVTAAATAIPARVNLPISVAMVWISNPITMPPMFYSTYMVGTWILNEPPQEIEFTLTVDWLLHSIGGVWQPLYLGSLVCATIAAASGYAIMRGYWRWHVARHLDKRRARKDEAN</sequence>
<dbReference type="EMBL" id="UOFX01000095">
    <property type="protein sequence ID" value="VAX11847.1"/>
    <property type="molecule type" value="Genomic_DNA"/>
</dbReference>
<dbReference type="PANTHER" id="PTHR40547:SF1">
    <property type="entry name" value="SLL0298 PROTEIN"/>
    <property type="match status" value="1"/>
</dbReference>
<feature type="domain" description="DUF2062" evidence="2">
    <location>
        <begin position="23"/>
        <end position="162"/>
    </location>
</feature>
<accession>A0A3B1C4L0</accession>
<keyword evidence="1" id="KW-1133">Transmembrane helix</keyword>
<keyword evidence="1" id="KW-0812">Transmembrane</keyword>
<feature type="transmembrane region" description="Helical" evidence="1">
    <location>
        <begin position="132"/>
        <end position="151"/>
    </location>
</feature>
<evidence type="ECO:0000313" key="3">
    <source>
        <dbReference type="EMBL" id="VAX11847.1"/>
    </source>
</evidence>
<dbReference type="AlphaFoldDB" id="A0A3B1C4L0"/>
<proteinExistence type="predicted"/>
<gene>
    <name evidence="3" type="ORF">MNBD_GAMMA26-2573</name>
</gene>
<protein>
    <recommendedName>
        <fullName evidence="2">DUF2062 domain-containing protein</fullName>
    </recommendedName>
</protein>
<evidence type="ECO:0000256" key="1">
    <source>
        <dbReference type="SAM" id="Phobius"/>
    </source>
</evidence>
<dbReference type="InterPro" id="IPR018639">
    <property type="entry name" value="DUF2062"/>
</dbReference>
<dbReference type="Pfam" id="PF09835">
    <property type="entry name" value="DUF2062"/>
    <property type="match status" value="1"/>
</dbReference>
<keyword evidence="1" id="KW-0472">Membrane</keyword>
<organism evidence="3">
    <name type="scientific">hydrothermal vent metagenome</name>
    <dbReference type="NCBI Taxonomy" id="652676"/>
    <lineage>
        <taxon>unclassified sequences</taxon>
        <taxon>metagenomes</taxon>
        <taxon>ecological metagenomes</taxon>
    </lineage>
</organism>